<dbReference type="EMBL" id="AP017378">
    <property type="protein sequence ID" value="BBD07732.1"/>
    <property type="molecule type" value="Genomic_DNA"/>
</dbReference>
<dbReference type="RefSeq" id="WP_126377236.1">
    <property type="nucleotide sequence ID" value="NZ_AP017378.1"/>
</dbReference>
<dbReference type="CDD" id="cd03112">
    <property type="entry name" value="CobW-like"/>
    <property type="match status" value="1"/>
</dbReference>
<dbReference type="KEGG" id="dfl:DFE_1006"/>
<gene>
    <name evidence="8" type="ORF">DFE_1006</name>
</gene>
<dbReference type="InterPro" id="IPR027417">
    <property type="entry name" value="P-loop_NTPase"/>
</dbReference>
<reference evidence="8 9" key="1">
    <citation type="journal article" date="2018" name="Sci. Adv.">
        <title>Multi-heme cytochromes provide a pathway for survival in energy-limited environments.</title>
        <authorList>
            <person name="Deng X."/>
            <person name="Dohmae N."/>
            <person name="Nealson K.H."/>
            <person name="Hashimoto K."/>
            <person name="Okamoto A."/>
        </authorList>
    </citation>
    <scope>NUCLEOTIDE SEQUENCE [LARGE SCALE GENOMIC DNA]</scope>
    <source>
        <strain evidence="8 9">IS5</strain>
    </source>
</reference>
<keyword evidence="3" id="KW-0143">Chaperone</keyword>
<keyword evidence="2" id="KW-0378">Hydrolase</keyword>
<evidence type="ECO:0000256" key="6">
    <source>
        <dbReference type="ARBA" id="ARBA00049117"/>
    </source>
</evidence>
<dbReference type="Gene3D" id="3.40.50.300">
    <property type="entry name" value="P-loop containing nucleotide triphosphate hydrolases"/>
    <property type="match status" value="1"/>
</dbReference>
<dbReference type="GO" id="GO:0000166">
    <property type="term" value="F:nucleotide binding"/>
    <property type="evidence" value="ECO:0007669"/>
    <property type="project" value="UniProtKB-KW"/>
</dbReference>
<dbReference type="SUPFAM" id="SSF90002">
    <property type="entry name" value="Hypothetical protein YjiA, C-terminal domain"/>
    <property type="match status" value="1"/>
</dbReference>
<dbReference type="GO" id="GO:0005737">
    <property type="term" value="C:cytoplasm"/>
    <property type="evidence" value="ECO:0007669"/>
    <property type="project" value="TreeGrafter"/>
</dbReference>
<dbReference type="Gene3D" id="3.30.1220.10">
    <property type="entry name" value="CobW-like, C-terminal domain"/>
    <property type="match status" value="1"/>
</dbReference>
<dbReference type="InterPro" id="IPR036627">
    <property type="entry name" value="CobW-likC_sf"/>
</dbReference>
<evidence type="ECO:0000256" key="2">
    <source>
        <dbReference type="ARBA" id="ARBA00022801"/>
    </source>
</evidence>
<dbReference type="Pfam" id="PF07683">
    <property type="entry name" value="CobW_C"/>
    <property type="match status" value="1"/>
</dbReference>
<dbReference type="Pfam" id="PF02492">
    <property type="entry name" value="cobW"/>
    <property type="match status" value="1"/>
</dbReference>
<dbReference type="InterPro" id="IPR051316">
    <property type="entry name" value="Zinc-reg_GTPase_activator"/>
</dbReference>
<dbReference type="InterPro" id="IPR003495">
    <property type="entry name" value="CobW/HypB/UreG_nucleotide-bd"/>
</dbReference>
<dbReference type="PANTHER" id="PTHR13748">
    <property type="entry name" value="COBW-RELATED"/>
    <property type="match status" value="1"/>
</dbReference>
<dbReference type="AlphaFoldDB" id="A0A2Z6AWV0"/>
<protein>
    <submittedName>
        <fullName evidence="8">Cobalamin synthesis protein P47K</fullName>
    </submittedName>
</protein>
<dbReference type="SMART" id="SM00833">
    <property type="entry name" value="CobW_C"/>
    <property type="match status" value="1"/>
</dbReference>
<proteinExistence type="inferred from homology"/>
<comment type="function">
    <text evidence="5">Zinc chaperone that directly transfers zinc cofactor to target proteins, thereby activating them. Zinc is transferred from the CXCC motif in the GTPase domain to the zinc binding site in target proteins in a process requiring GTP hydrolysis.</text>
</comment>
<accession>A0A2Z6AWV0</accession>
<dbReference type="PANTHER" id="PTHR13748:SF62">
    <property type="entry name" value="COBW DOMAIN-CONTAINING PROTEIN"/>
    <property type="match status" value="1"/>
</dbReference>
<evidence type="ECO:0000256" key="3">
    <source>
        <dbReference type="ARBA" id="ARBA00023186"/>
    </source>
</evidence>
<dbReference type="InterPro" id="IPR011629">
    <property type="entry name" value="CobW-like_C"/>
</dbReference>
<dbReference type="OrthoDB" id="9808822at2"/>
<evidence type="ECO:0000256" key="5">
    <source>
        <dbReference type="ARBA" id="ARBA00045658"/>
    </source>
</evidence>
<evidence type="ECO:0000313" key="9">
    <source>
        <dbReference type="Proteomes" id="UP000269883"/>
    </source>
</evidence>
<comment type="catalytic activity">
    <reaction evidence="6">
        <text>GTP + H2O = GDP + phosphate + H(+)</text>
        <dbReference type="Rhea" id="RHEA:19669"/>
        <dbReference type="ChEBI" id="CHEBI:15377"/>
        <dbReference type="ChEBI" id="CHEBI:15378"/>
        <dbReference type="ChEBI" id="CHEBI:37565"/>
        <dbReference type="ChEBI" id="CHEBI:43474"/>
        <dbReference type="ChEBI" id="CHEBI:58189"/>
    </reaction>
    <physiologicalReaction direction="left-to-right" evidence="6">
        <dbReference type="Rhea" id="RHEA:19670"/>
    </physiologicalReaction>
</comment>
<feature type="domain" description="CobW C-terminal" evidence="7">
    <location>
        <begin position="523"/>
        <end position="608"/>
    </location>
</feature>
<keyword evidence="9" id="KW-1185">Reference proteome</keyword>
<name>A0A2Z6AWV0_9BACT</name>
<evidence type="ECO:0000259" key="7">
    <source>
        <dbReference type="SMART" id="SM00833"/>
    </source>
</evidence>
<evidence type="ECO:0000313" key="8">
    <source>
        <dbReference type="EMBL" id="BBD07732.1"/>
    </source>
</evidence>
<sequence length="609" mass="65808">MQTKLQTLLPPAVLEDPEVAAAELPRALMARTNFIPGVRHRLGWRGMRDCSATQNGLTVRVTGKSGVFGLEAESASMSDNVGRAAFRLYYFPDPTEEVIESYSVQAGIIAHGRDYLDRVRDFTQHDDLRALFGIARLESTYVPDTSGICLTLTAVNCDEIRSLDGLVVQTPEGPVQAIEPGGVDQNLPCWETAWPLFQALAASASYCLGVSPDRLEQYTGLGTCRVYGAGLPLRWEQSDTAHILNLSLGYSFEEPLPVPDGDGQAELVWKAPSPIPEAFANAPWWDPNIPGAKNSFDKRTMGITDKPRLIVLTGFLGAGKTSFLARFIENQASKGGFVAVIQNEIGQKGLDGKLLGQHFAVTEVDEGCVCCTLAGSLRLALADILSEFQPDFVVLETTGLANPSNLLQEIADLDDMLDFASVTTILDAVNAPNALANHEVARSQVRLADVLLLNKIDQANEADQNALCALVRELNPSAPMHHTMHGDISPAMLYGVNFRQRASRPAPQLFPMGKAPSHQQDDISSAVISFDAPLDRAQFSHQAESLPSHILRVKGVVDFIDASAPEVFQYVPGSYSLTPADADTGERFLVVIGQDAKNAAKGLFAALQS</sequence>
<keyword evidence="1" id="KW-0547">Nucleotide-binding</keyword>
<comment type="similarity">
    <text evidence="4">Belongs to the SIMIBI class G3E GTPase family. ZNG1 subfamily.</text>
</comment>
<evidence type="ECO:0000256" key="1">
    <source>
        <dbReference type="ARBA" id="ARBA00022741"/>
    </source>
</evidence>
<dbReference type="GO" id="GO:0016787">
    <property type="term" value="F:hydrolase activity"/>
    <property type="evidence" value="ECO:0007669"/>
    <property type="project" value="UniProtKB-KW"/>
</dbReference>
<evidence type="ECO:0000256" key="4">
    <source>
        <dbReference type="ARBA" id="ARBA00034320"/>
    </source>
</evidence>
<dbReference type="SUPFAM" id="SSF52540">
    <property type="entry name" value="P-loop containing nucleoside triphosphate hydrolases"/>
    <property type="match status" value="1"/>
</dbReference>
<dbReference type="Proteomes" id="UP000269883">
    <property type="component" value="Chromosome"/>
</dbReference>
<organism evidence="8 9">
    <name type="scientific">Desulfovibrio ferrophilus</name>
    <dbReference type="NCBI Taxonomy" id="241368"/>
    <lineage>
        <taxon>Bacteria</taxon>
        <taxon>Pseudomonadati</taxon>
        <taxon>Thermodesulfobacteriota</taxon>
        <taxon>Desulfovibrionia</taxon>
        <taxon>Desulfovibrionales</taxon>
        <taxon>Desulfovibrionaceae</taxon>
        <taxon>Desulfovibrio</taxon>
    </lineage>
</organism>